<name>A0AAE8N3M5_9PEZI</name>
<proteinExistence type="predicted"/>
<gene>
    <name evidence="1" type="ORF">DNG_07609</name>
</gene>
<dbReference type="Proteomes" id="UP001187682">
    <property type="component" value="Unassembled WGS sequence"/>
</dbReference>
<reference evidence="1" key="1">
    <citation type="submission" date="2018-03" db="EMBL/GenBank/DDBJ databases">
        <authorList>
            <person name="Guldener U."/>
        </authorList>
    </citation>
    <scope>NUCLEOTIDE SEQUENCE</scope>
</reference>
<dbReference type="AlphaFoldDB" id="A0AAE8N3M5"/>
<protein>
    <submittedName>
        <fullName evidence="1">Uncharacterized protein</fullName>
    </submittedName>
</protein>
<keyword evidence="2" id="KW-1185">Reference proteome</keyword>
<sequence>MPNSLTLGGATTRPGPPNDPLSVILNSSEANLRTVSIRSPRDGRVHQVHAVLDMSAPSSTIPEALVGRLGLQKLPSTPSAIRRPMDTPAGIIRAPREIVRVFVVDSIESCGIPDVELWMGVSPDTVPSGGVTPRHLGEVLYIGRNALEKAANQRRG</sequence>
<accession>A0AAE8N3M5</accession>
<evidence type="ECO:0000313" key="1">
    <source>
        <dbReference type="EMBL" id="SPO04924.1"/>
    </source>
</evidence>
<organism evidence="1 2">
    <name type="scientific">Cephalotrichum gorgonifer</name>
    <dbReference type="NCBI Taxonomy" id="2041049"/>
    <lineage>
        <taxon>Eukaryota</taxon>
        <taxon>Fungi</taxon>
        <taxon>Dikarya</taxon>
        <taxon>Ascomycota</taxon>
        <taxon>Pezizomycotina</taxon>
        <taxon>Sordariomycetes</taxon>
        <taxon>Hypocreomycetidae</taxon>
        <taxon>Microascales</taxon>
        <taxon>Microascaceae</taxon>
        <taxon>Cephalotrichum</taxon>
    </lineage>
</organism>
<evidence type="ECO:0000313" key="2">
    <source>
        <dbReference type="Proteomes" id="UP001187682"/>
    </source>
</evidence>
<comment type="caution">
    <text evidence="1">The sequence shown here is derived from an EMBL/GenBank/DDBJ whole genome shotgun (WGS) entry which is preliminary data.</text>
</comment>
<dbReference type="EMBL" id="ONZQ02000011">
    <property type="protein sequence ID" value="SPO04924.1"/>
    <property type="molecule type" value="Genomic_DNA"/>
</dbReference>